<reference evidence="4 5" key="1">
    <citation type="journal article" date="2019" name="Sci. Rep.">
        <title>Orb-weaving spider Araneus ventricosus genome elucidates the spidroin gene catalogue.</title>
        <authorList>
            <person name="Kono N."/>
            <person name="Nakamura H."/>
            <person name="Ohtoshi R."/>
            <person name="Moran D.A.P."/>
            <person name="Shinohara A."/>
            <person name="Yoshida Y."/>
            <person name="Fujiwara M."/>
            <person name="Mori M."/>
            <person name="Tomita M."/>
            <person name="Arakawa K."/>
        </authorList>
    </citation>
    <scope>NUCLEOTIDE SEQUENCE [LARGE SCALE GENOMIC DNA]</scope>
</reference>
<dbReference type="PANTHER" id="PTHR45640">
    <property type="entry name" value="HEAT SHOCK PROTEIN HSP-12.2-RELATED"/>
    <property type="match status" value="1"/>
</dbReference>
<protein>
    <recommendedName>
        <fullName evidence="3">SHSP domain-containing protein</fullName>
    </recommendedName>
</protein>
<dbReference type="InterPro" id="IPR001436">
    <property type="entry name" value="Alpha-crystallin/sHSP_animal"/>
</dbReference>
<proteinExistence type="inferred from homology"/>
<dbReference type="EMBL" id="BGPR01000466">
    <property type="protein sequence ID" value="GBM21745.1"/>
    <property type="molecule type" value="Genomic_DNA"/>
</dbReference>
<dbReference type="GO" id="GO:0051082">
    <property type="term" value="F:unfolded protein binding"/>
    <property type="evidence" value="ECO:0007669"/>
    <property type="project" value="TreeGrafter"/>
</dbReference>
<dbReference type="GO" id="GO:0005634">
    <property type="term" value="C:nucleus"/>
    <property type="evidence" value="ECO:0007669"/>
    <property type="project" value="TreeGrafter"/>
</dbReference>
<comment type="caution">
    <text evidence="4">The sequence shown here is derived from an EMBL/GenBank/DDBJ whole genome shotgun (WGS) entry which is preliminary data.</text>
</comment>
<evidence type="ECO:0000256" key="1">
    <source>
        <dbReference type="PROSITE-ProRule" id="PRU00285"/>
    </source>
</evidence>
<dbReference type="PANTHER" id="PTHR45640:SF26">
    <property type="entry name" value="RE23625P"/>
    <property type="match status" value="1"/>
</dbReference>
<dbReference type="GO" id="GO:0009408">
    <property type="term" value="P:response to heat"/>
    <property type="evidence" value="ECO:0007669"/>
    <property type="project" value="TreeGrafter"/>
</dbReference>
<dbReference type="InterPro" id="IPR002068">
    <property type="entry name" value="A-crystallin/Hsp20_dom"/>
</dbReference>
<evidence type="ECO:0000259" key="3">
    <source>
        <dbReference type="PROSITE" id="PS01031"/>
    </source>
</evidence>
<dbReference type="PRINTS" id="PR00299">
    <property type="entry name" value="ACRYSTALLIN"/>
</dbReference>
<dbReference type="Proteomes" id="UP000499080">
    <property type="component" value="Unassembled WGS sequence"/>
</dbReference>
<dbReference type="Gene3D" id="2.60.40.790">
    <property type="match status" value="1"/>
</dbReference>
<evidence type="ECO:0000313" key="5">
    <source>
        <dbReference type="Proteomes" id="UP000499080"/>
    </source>
</evidence>
<dbReference type="OrthoDB" id="1431247at2759"/>
<feature type="domain" description="SHSP" evidence="3">
    <location>
        <begin position="122"/>
        <end position="229"/>
    </location>
</feature>
<evidence type="ECO:0000256" key="2">
    <source>
        <dbReference type="RuleBase" id="RU003616"/>
    </source>
</evidence>
<gene>
    <name evidence="4" type="ORF">AVEN_118276_1</name>
</gene>
<sequence length="237" mass="27224">MDREIKAQEVAVGQGKRFSFKESDFVKKGLVSDKFVVGDPHLAKKLCECVLDEYQSKPLLSQGTQTLEGLRSAPMDDATWNEQLERTKRSLAVTTKRGTKSAKPTSEYFDRNSFHETMSGKIRDRFTALNLKLSTATPEDFKIYVDCKQFDSSEVKVGVKGDFVVVHAKHQHKFDDHGMIRREFTRRWRIPEGVKRDKFCCLLDRHNILTIRAPRKPTSITVPVQIETSQDWKTSEV</sequence>
<dbReference type="CDD" id="cd06526">
    <property type="entry name" value="metazoan_ACD"/>
    <property type="match status" value="1"/>
</dbReference>
<dbReference type="Pfam" id="PF00011">
    <property type="entry name" value="HSP20"/>
    <property type="match status" value="1"/>
</dbReference>
<keyword evidence="5" id="KW-1185">Reference proteome</keyword>
<comment type="similarity">
    <text evidence="1 2">Belongs to the small heat shock protein (HSP20) family.</text>
</comment>
<dbReference type="GO" id="GO:0005737">
    <property type="term" value="C:cytoplasm"/>
    <property type="evidence" value="ECO:0007669"/>
    <property type="project" value="TreeGrafter"/>
</dbReference>
<evidence type="ECO:0000313" key="4">
    <source>
        <dbReference type="EMBL" id="GBM21745.1"/>
    </source>
</evidence>
<accession>A0A4Y2E1K1</accession>
<dbReference type="SUPFAM" id="SSF49764">
    <property type="entry name" value="HSP20-like chaperones"/>
    <property type="match status" value="1"/>
</dbReference>
<organism evidence="4 5">
    <name type="scientific">Araneus ventricosus</name>
    <name type="common">Orbweaver spider</name>
    <name type="synonym">Epeira ventricosa</name>
    <dbReference type="NCBI Taxonomy" id="182803"/>
    <lineage>
        <taxon>Eukaryota</taxon>
        <taxon>Metazoa</taxon>
        <taxon>Ecdysozoa</taxon>
        <taxon>Arthropoda</taxon>
        <taxon>Chelicerata</taxon>
        <taxon>Arachnida</taxon>
        <taxon>Araneae</taxon>
        <taxon>Araneomorphae</taxon>
        <taxon>Entelegynae</taxon>
        <taxon>Araneoidea</taxon>
        <taxon>Araneidae</taxon>
        <taxon>Araneus</taxon>
    </lineage>
</organism>
<dbReference type="PROSITE" id="PS01031">
    <property type="entry name" value="SHSP"/>
    <property type="match status" value="1"/>
</dbReference>
<dbReference type="AlphaFoldDB" id="A0A4Y2E1K1"/>
<dbReference type="InterPro" id="IPR008978">
    <property type="entry name" value="HSP20-like_chaperone"/>
</dbReference>
<name>A0A4Y2E1K1_ARAVE</name>
<dbReference type="GO" id="GO:0042026">
    <property type="term" value="P:protein refolding"/>
    <property type="evidence" value="ECO:0007669"/>
    <property type="project" value="TreeGrafter"/>
</dbReference>